<gene>
    <name evidence="7" type="primary">vgrG</name>
    <name evidence="7" type="ORF">LVJ94_34810</name>
</gene>
<accession>A0ABZ2KU82</accession>
<protein>
    <submittedName>
        <fullName evidence="7">Type VI secretion system tip protein VgrG</fullName>
    </submittedName>
</protein>
<dbReference type="InterPro" id="IPR054030">
    <property type="entry name" value="Gp5_Vgr_C"/>
</dbReference>
<dbReference type="InterPro" id="IPR050708">
    <property type="entry name" value="T6SS_VgrG/RHS"/>
</dbReference>
<dbReference type="Gene3D" id="3.55.50.10">
    <property type="entry name" value="Baseplate protein-like domains"/>
    <property type="match status" value="1"/>
</dbReference>
<dbReference type="SUPFAM" id="SSF69349">
    <property type="entry name" value="Phage fibre proteins"/>
    <property type="match status" value="1"/>
</dbReference>
<organism evidence="7 8">
    <name type="scientific">Pendulispora rubella</name>
    <dbReference type="NCBI Taxonomy" id="2741070"/>
    <lineage>
        <taxon>Bacteria</taxon>
        <taxon>Pseudomonadati</taxon>
        <taxon>Myxococcota</taxon>
        <taxon>Myxococcia</taxon>
        <taxon>Myxococcales</taxon>
        <taxon>Sorangiineae</taxon>
        <taxon>Pendulisporaceae</taxon>
        <taxon>Pendulispora</taxon>
    </lineage>
</organism>
<comment type="similarity">
    <text evidence="2">Belongs to the VgrG protein family.</text>
</comment>
<dbReference type="NCBIfam" id="TIGR01646">
    <property type="entry name" value="vgr_GE"/>
    <property type="match status" value="1"/>
</dbReference>
<dbReference type="Gene3D" id="2.40.50.230">
    <property type="entry name" value="Gp5 N-terminal domain"/>
    <property type="match status" value="1"/>
</dbReference>
<reference evidence="7" key="1">
    <citation type="submission" date="2021-12" db="EMBL/GenBank/DDBJ databases">
        <title>Discovery of the Pendulisporaceae a myxobacterial family with distinct sporulation behavior and unique specialized metabolism.</title>
        <authorList>
            <person name="Garcia R."/>
            <person name="Popoff A."/>
            <person name="Bader C.D."/>
            <person name="Loehr J."/>
            <person name="Walesch S."/>
            <person name="Walt C."/>
            <person name="Boldt J."/>
            <person name="Bunk B."/>
            <person name="Haeckl F.J.F.P.J."/>
            <person name="Gunesch A.P."/>
            <person name="Birkelbach J."/>
            <person name="Nuebel U."/>
            <person name="Pietschmann T."/>
            <person name="Bach T."/>
            <person name="Mueller R."/>
        </authorList>
    </citation>
    <scope>NUCLEOTIDE SEQUENCE</scope>
    <source>
        <strain evidence="7">MSr11367</strain>
    </source>
</reference>
<dbReference type="Proteomes" id="UP001374803">
    <property type="component" value="Chromosome"/>
</dbReference>
<dbReference type="Gene3D" id="4.10.220.110">
    <property type="match status" value="1"/>
</dbReference>
<dbReference type="Pfam" id="PF05954">
    <property type="entry name" value="Phage_GPD"/>
    <property type="match status" value="1"/>
</dbReference>
<dbReference type="PANTHER" id="PTHR32305">
    <property type="match status" value="1"/>
</dbReference>
<dbReference type="Pfam" id="PF04717">
    <property type="entry name" value="Phage_base_V"/>
    <property type="match status" value="1"/>
</dbReference>
<dbReference type="SUPFAM" id="SSF69279">
    <property type="entry name" value="Phage tail proteins"/>
    <property type="match status" value="2"/>
</dbReference>
<evidence type="ECO:0000259" key="5">
    <source>
        <dbReference type="Pfam" id="PF04717"/>
    </source>
</evidence>
<evidence type="ECO:0000259" key="6">
    <source>
        <dbReference type="Pfam" id="PF22178"/>
    </source>
</evidence>
<feature type="domain" description="Gp5/Type VI secretion system Vgr C-terminal trimerisation" evidence="6">
    <location>
        <begin position="479"/>
        <end position="583"/>
    </location>
</feature>
<evidence type="ECO:0000256" key="3">
    <source>
        <dbReference type="ARBA" id="ARBA00022525"/>
    </source>
</evidence>
<evidence type="ECO:0000256" key="4">
    <source>
        <dbReference type="SAM" id="MobiDB-lite"/>
    </source>
</evidence>
<sequence>MQNLMSMFEGAVDTISFKLKAGKYGESALVVAGFRANEKLSQLFRFDVDVVVDPDVIPSLDDTLGEDAEFQILRDDTPLRTVRGIVEEVTPRRSTDRQRLITVKVVPKLAELQYTADTKIFQDMPVHDIVAELVKPHNIELEWRLDRRPEPRPYRVQKDETDYAFFCRILADAGISFHFASDEAKVMLVNSPKGYAPIDGEPELPYRETGGAVTVDHVGSIVRARGLRPGSVVMRDYDFKKSRGDLTARSEVEAPHTGENAPKREVFLFPGDYTDATEPGKTLAAIRLEESRSTAIAYHGQSSCMRLQVGRKFTVQQHLDDTFNQELLVTELRSSGQRAGVLADTGQGGQAPGFTCTFMGIPSKTRIRPERPPQPYAPSESARVVGPEKGTPFVDEFGRVKVQFFWDREGEWNEKSSCWLRVMTPAAAANRGIWFPPRVGDEVIVHYLNGDIDRPYVAGAIYNAQESQPQVLPSDASKSTIKSLTIPGGKGFNELTFEDRAGQEEIFLHAQKDRKTVVLHNHAETVGANQTSTVGANQSITVGANRSVTAGANETIDIGAHRKETVGAGEDVTIKKGRSHLIETGDDTLEVLVGNRNVKVQLADTHHAQSKVETIDVTYELKAGQSITLHHPGDAKLVLEAGVATVTTTSKIVLSNGASSITLDAGKVSISADDEVVIGAGKASMWLSKDGSIGMKGPKSVEAASASSALKLEPAKATLTGPMTDVVAKAIAKVVGALVKIN</sequence>
<proteinExistence type="inferred from homology"/>
<keyword evidence="3" id="KW-0964">Secreted</keyword>
<dbReference type="NCBIfam" id="TIGR03361">
    <property type="entry name" value="VI_Rhs_Vgr"/>
    <property type="match status" value="1"/>
</dbReference>
<comment type="subcellular location">
    <subcellularLocation>
        <location evidence="1">Secreted</location>
    </subcellularLocation>
</comment>
<dbReference type="InterPro" id="IPR037026">
    <property type="entry name" value="Vgr_OB-fold_dom_sf"/>
</dbReference>
<evidence type="ECO:0000256" key="1">
    <source>
        <dbReference type="ARBA" id="ARBA00004613"/>
    </source>
</evidence>
<evidence type="ECO:0000313" key="8">
    <source>
        <dbReference type="Proteomes" id="UP001374803"/>
    </source>
</evidence>
<evidence type="ECO:0000313" key="7">
    <source>
        <dbReference type="EMBL" id="WXB02072.1"/>
    </source>
</evidence>
<dbReference type="PANTHER" id="PTHR32305:SF15">
    <property type="entry name" value="PROTEIN RHSA-RELATED"/>
    <property type="match status" value="1"/>
</dbReference>
<dbReference type="InterPro" id="IPR006533">
    <property type="entry name" value="T6SS_Vgr_RhsGE"/>
</dbReference>
<keyword evidence="8" id="KW-1185">Reference proteome</keyword>
<dbReference type="RefSeq" id="WP_394831697.1">
    <property type="nucleotide sequence ID" value="NZ_CP089929.1"/>
</dbReference>
<dbReference type="Pfam" id="PF22178">
    <property type="entry name" value="Gp5_trimer_C"/>
    <property type="match status" value="1"/>
</dbReference>
<dbReference type="InterPro" id="IPR006531">
    <property type="entry name" value="Gp5/Vgr_OB"/>
</dbReference>
<evidence type="ECO:0000256" key="2">
    <source>
        <dbReference type="ARBA" id="ARBA00005558"/>
    </source>
</evidence>
<name>A0ABZ2KU82_9BACT</name>
<feature type="region of interest" description="Disordered" evidence="4">
    <location>
        <begin position="367"/>
        <end position="388"/>
    </location>
</feature>
<dbReference type="Gene3D" id="2.30.110.50">
    <property type="match status" value="1"/>
</dbReference>
<dbReference type="SUPFAM" id="SSF69255">
    <property type="entry name" value="gp5 N-terminal domain-like"/>
    <property type="match status" value="1"/>
</dbReference>
<feature type="domain" description="Gp5/Type VI secretion system Vgr protein OB-fold" evidence="5">
    <location>
        <begin position="396"/>
        <end position="462"/>
    </location>
</feature>
<dbReference type="EMBL" id="CP089983">
    <property type="protein sequence ID" value="WXB02072.1"/>
    <property type="molecule type" value="Genomic_DNA"/>
</dbReference>
<dbReference type="InterPro" id="IPR017847">
    <property type="entry name" value="T6SS_RhsGE_Vgr_subset"/>
</dbReference>